<protein>
    <submittedName>
        <fullName evidence="3">Fused MFS/spermidine synthase</fullName>
    </submittedName>
</protein>
<evidence type="ECO:0000313" key="3">
    <source>
        <dbReference type="EMBL" id="MEE6147834.1"/>
    </source>
</evidence>
<keyword evidence="2" id="KW-0472">Membrane</keyword>
<evidence type="ECO:0000313" key="4">
    <source>
        <dbReference type="Proteomes" id="UP001332931"/>
    </source>
</evidence>
<keyword evidence="2" id="KW-0812">Transmembrane</keyword>
<name>A0ABU7RB51_9ACTN</name>
<dbReference type="PANTHER" id="PTHR43317:SF1">
    <property type="entry name" value="THERMOSPERMINE SYNTHASE ACAULIS5"/>
    <property type="match status" value="1"/>
</dbReference>
<gene>
    <name evidence="3" type="ORF">VXJ25_07565</name>
</gene>
<keyword evidence="1" id="KW-0620">Polyamine biosynthesis</keyword>
<keyword evidence="4" id="KW-1185">Reference proteome</keyword>
<reference evidence="3 4" key="1">
    <citation type="submission" date="2024-01" db="EMBL/GenBank/DDBJ databases">
        <title>Description of Olsenella sp. nov., isolated from pig feces.</title>
        <authorList>
            <person name="Chang Y.-H."/>
        </authorList>
    </citation>
    <scope>NUCLEOTIDE SEQUENCE [LARGE SCALE GENOMIC DNA]</scope>
    <source>
        <strain evidence="3 4">YH-ols2223</strain>
    </source>
</reference>
<dbReference type="InterPro" id="IPR029063">
    <property type="entry name" value="SAM-dependent_MTases_sf"/>
</dbReference>
<evidence type="ECO:0000256" key="2">
    <source>
        <dbReference type="SAM" id="Phobius"/>
    </source>
</evidence>
<organism evidence="3 4">
    <name type="scientific">Olsenella absiana</name>
    <dbReference type="NCBI Taxonomy" id="3115222"/>
    <lineage>
        <taxon>Bacteria</taxon>
        <taxon>Bacillati</taxon>
        <taxon>Actinomycetota</taxon>
        <taxon>Coriobacteriia</taxon>
        <taxon>Coriobacteriales</taxon>
        <taxon>Atopobiaceae</taxon>
        <taxon>Olsenella</taxon>
    </lineage>
</organism>
<feature type="transmembrane region" description="Helical" evidence="2">
    <location>
        <begin position="6"/>
        <end position="26"/>
    </location>
</feature>
<dbReference type="PANTHER" id="PTHR43317">
    <property type="entry name" value="THERMOSPERMINE SYNTHASE ACAULIS5"/>
    <property type="match status" value="1"/>
</dbReference>
<sequence>MKPALIAAAVLAAISWGLWLLLPWLLKRRGVVARRTRFGLALVFDSSDADGTPVRLLSVNGVYQSICYTAPDLLWEPVCAYHRAFADVLAGSNLHRALVIGGGGYSFPKYLVAHTRRLLVDVVEIDPAITELARDHFYLDELIAGFCGADDDPVEVPCDIEGVVSVEQDGRLRLVEGDGWGYLTAQEAGLYECIVNDAFSGKRPLGPMETGEGARRVREHLAPDGFYLANVRSALEGRHAGPLRECTEAFGSTFSHLYLVPDKPETPEKVGYNAFVATDRELDCSRFGGRRLK</sequence>
<dbReference type="NCBIfam" id="NF037959">
    <property type="entry name" value="MFS_SpdSyn"/>
    <property type="match status" value="1"/>
</dbReference>
<dbReference type="SUPFAM" id="SSF53335">
    <property type="entry name" value="S-adenosyl-L-methionine-dependent methyltransferases"/>
    <property type="match status" value="1"/>
</dbReference>
<comment type="caution">
    <text evidence="3">The sequence shown here is derived from an EMBL/GenBank/DDBJ whole genome shotgun (WGS) entry which is preliminary data.</text>
</comment>
<keyword evidence="2" id="KW-1133">Transmembrane helix</keyword>
<accession>A0ABU7RB51</accession>
<proteinExistence type="predicted"/>
<dbReference type="Proteomes" id="UP001332931">
    <property type="component" value="Unassembled WGS sequence"/>
</dbReference>
<dbReference type="Gene3D" id="3.40.50.150">
    <property type="entry name" value="Vaccinia Virus protein VP39"/>
    <property type="match status" value="1"/>
</dbReference>
<dbReference type="RefSeq" id="WP_330958600.1">
    <property type="nucleotide sequence ID" value="NZ_JAZGJQ010000008.1"/>
</dbReference>
<dbReference type="EMBL" id="JAZGJQ010000008">
    <property type="protein sequence ID" value="MEE6147834.1"/>
    <property type="molecule type" value="Genomic_DNA"/>
</dbReference>
<evidence type="ECO:0000256" key="1">
    <source>
        <dbReference type="ARBA" id="ARBA00023115"/>
    </source>
</evidence>